<protein>
    <submittedName>
        <fullName evidence="1">Uncharacterized protein</fullName>
    </submittedName>
</protein>
<keyword evidence="2" id="KW-1185">Reference proteome</keyword>
<dbReference type="eggNOG" id="COG1181">
    <property type="taxonomic scope" value="Bacteria"/>
</dbReference>
<reference evidence="1 2" key="1">
    <citation type="journal article" date="2014" name="Genome Announc.">
        <title>Draft Genome Sequence of Cytophaga fermentans JCM 21142T, a Facultative Anaerobe Isolated from Marine Mud.</title>
        <authorList>
            <person name="Starns D."/>
            <person name="Oshima K."/>
            <person name="Suda W."/>
            <person name="Iino T."/>
            <person name="Yuki M."/>
            <person name="Inoue J."/>
            <person name="Kitamura K."/>
            <person name="Iida T."/>
            <person name="Darby A."/>
            <person name="Hattori M."/>
            <person name="Ohkuma M."/>
        </authorList>
    </citation>
    <scope>NUCLEOTIDE SEQUENCE [LARGE SCALE GENOMIC DNA]</scope>
    <source>
        <strain evidence="1 2">JCM 21142</strain>
    </source>
</reference>
<proteinExistence type="predicted"/>
<dbReference type="RefSeq" id="WP_027471216.1">
    <property type="nucleotide sequence ID" value="NZ_BAMD01000105.1"/>
</dbReference>
<comment type="caution">
    <text evidence="1">The sequence shown here is derived from an EMBL/GenBank/DDBJ whole genome shotgun (WGS) entry which is preliminary data.</text>
</comment>
<evidence type="ECO:0000313" key="1">
    <source>
        <dbReference type="EMBL" id="GAF05659.1"/>
    </source>
</evidence>
<organism evidence="1 2">
    <name type="scientific">Saccharicrinis fermentans DSM 9555 = JCM 21142</name>
    <dbReference type="NCBI Taxonomy" id="869213"/>
    <lineage>
        <taxon>Bacteria</taxon>
        <taxon>Pseudomonadati</taxon>
        <taxon>Bacteroidota</taxon>
        <taxon>Bacteroidia</taxon>
        <taxon>Marinilabiliales</taxon>
        <taxon>Marinilabiliaceae</taxon>
        <taxon>Saccharicrinis</taxon>
    </lineage>
</organism>
<name>W7YTA0_9BACT</name>
<accession>W7YTA0</accession>
<dbReference type="AlphaFoldDB" id="W7YTA0"/>
<evidence type="ECO:0000313" key="2">
    <source>
        <dbReference type="Proteomes" id="UP000019402"/>
    </source>
</evidence>
<dbReference type="OrthoDB" id="9813261at2"/>
<dbReference type="Proteomes" id="UP000019402">
    <property type="component" value="Unassembled WGS sequence"/>
</dbReference>
<sequence length="71" mass="8307">MKIAIIYNKDVTGVFNTLGMQNKEFYSEQNVKRVAESLEKAGHNVHILDGNMYIIERLQHFTPLYRKYSIS</sequence>
<gene>
    <name evidence="1" type="ORF">JCM21142_104404</name>
</gene>
<dbReference type="EMBL" id="BAMD01000105">
    <property type="protein sequence ID" value="GAF05659.1"/>
    <property type="molecule type" value="Genomic_DNA"/>
</dbReference>
<dbReference type="STRING" id="869213.GCA_000517085_01371"/>